<dbReference type="InterPro" id="IPR038333">
    <property type="entry name" value="T1MK-like_N_sf"/>
</dbReference>
<dbReference type="Gene3D" id="1.20.1260.30">
    <property type="match status" value="1"/>
</dbReference>
<comment type="caution">
    <text evidence="10">The sequence shown here is derived from an EMBL/GenBank/DDBJ whole genome shotgun (WGS) entry which is preliminary data.</text>
</comment>
<dbReference type="InterPro" id="IPR029063">
    <property type="entry name" value="SAM-dependent_MTases_sf"/>
</dbReference>
<dbReference type="AlphaFoldDB" id="A0A372EED7"/>
<dbReference type="Proteomes" id="UP000261931">
    <property type="component" value="Unassembled WGS sequence"/>
</dbReference>
<comment type="catalytic activity">
    <reaction evidence="7">
        <text>a 2'-deoxyadenosine in DNA + S-adenosyl-L-methionine = an N(6)-methyl-2'-deoxyadenosine in DNA + S-adenosyl-L-homocysteine + H(+)</text>
        <dbReference type="Rhea" id="RHEA:15197"/>
        <dbReference type="Rhea" id="RHEA-COMP:12418"/>
        <dbReference type="Rhea" id="RHEA-COMP:12419"/>
        <dbReference type="ChEBI" id="CHEBI:15378"/>
        <dbReference type="ChEBI" id="CHEBI:57856"/>
        <dbReference type="ChEBI" id="CHEBI:59789"/>
        <dbReference type="ChEBI" id="CHEBI:90615"/>
        <dbReference type="ChEBI" id="CHEBI:90616"/>
        <dbReference type="EC" id="2.1.1.72"/>
    </reaction>
</comment>
<evidence type="ECO:0000256" key="3">
    <source>
        <dbReference type="ARBA" id="ARBA00022603"/>
    </source>
</evidence>
<keyword evidence="6" id="KW-0680">Restriction system</keyword>
<accession>A0A372EED7</accession>
<dbReference type="EC" id="2.1.1.72" evidence="2"/>
<dbReference type="GO" id="GO:0008170">
    <property type="term" value="F:N-methyltransferase activity"/>
    <property type="evidence" value="ECO:0007669"/>
    <property type="project" value="InterPro"/>
</dbReference>
<dbReference type="Gene3D" id="3.40.50.150">
    <property type="entry name" value="Vaccinia Virus protein VP39"/>
    <property type="match status" value="1"/>
</dbReference>
<proteinExistence type="inferred from homology"/>
<dbReference type="RefSeq" id="WP_116960874.1">
    <property type="nucleotide sequence ID" value="NZ_QVLS01000016.1"/>
</dbReference>
<keyword evidence="3 10" id="KW-0489">Methyltransferase</keyword>
<dbReference type="GO" id="GO:0009007">
    <property type="term" value="F:site-specific DNA-methyltransferase (adenine-specific) activity"/>
    <property type="evidence" value="ECO:0007669"/>
    <property type="project" value="UniProtKB-EC"/>
</dbReference>
<dbReference type="GO" id="GO:0032259">
    <property type="term" value="P:methylation"/>
    <property type="evidence" value="ECO:0007669"/>
    <property type="project" value="UniProtKB-KW"/>
</dbReference>
<dbReference type="Pfam" id="PF12161">
    <property type="entry name" value="HsdM_N"/>
    <property type="match status" value="1"/>
</dbReference>
<evidence type="ECO:0000313" key="11">
    <source>
        <dbReference type="Proteomes" id="UP000261931"/>
    </source>
</evidence>
<dbReference type="PANTHER" id="PTHR42998:SF1">
    <property type="entry name" value="TYPE I RESTRICTION ENZYME HINDI METHYLASE SUBUNIT"/>
    <property type="match status" value="1"/>
</dbReference>
<name>A0A372EED7_9BURK</name>
<keyword evidence="5" id="KW-0949">S-adenosyl-L-methionine</keyword>
<gene>
    <name evidence="10" type="ORF">DY262_20230</name>
</gene>
<evidence type="ECO:0000259" key="8">
    <source>
        <dbReference type="Pfam" id="PF02384"/>
    </source>
</evidence>
<keyword evidence="11" id="KW-1185">Reference proteome</keyword>
<dbReference type="EMBL" id="QVLS01000016">
    <property type="protein sequence ID" value="RFP76198.1"/>
    <property type="molecule type" value="Genomic_DNA"/>
</dbReference>
<evidence type="ECO:0000313" key="10">
    <source>
        <dbReference type="EMBL" id="RFP76198.1"/>
    </source>
</evidence>
<comment type="similarity">
    <text evidence="1">Belongs to the N(4)/N(6)-methyltransferase family.</text>
</comment>
<reference evidence="10 11" key="1">
    <citation type="submission" date="2018-08" db="EMBL/GenBank/DDBJ databases">
        <title>Hydrogenophaga sp. LA-38 isolated from sludge.</title>
        <authorList>
            <person name="Im W.-T."/>
        </authorList>
    </citation>
    <scope>NUCLEOTIDE SEQUENCE [LARGE SCALE GENOMIC DNA]</scope>
    <source>
        <strain evidence="10 11">LA-38</strain>
    </source>
</reference>
<evidence type="ECO:0000256" key="1">
    <source>
        <dbReference type="ARBA" id="ARBA00006594"/>
    </source>
</evidence>
<evidence type="ECO:0000256" key="4">
    <source>
        <dbReference type="ARBA" id="ARBA00022679"/>
    </source>
</evidence>
<evidence type="ECO:0000256" key="2">
    <source>
        <dbReference type="ARBA" id="ARBA00011900"/>
    </source>
</evidence>
<dbReference type="InterPro" id="IPR052916">
    <property type="entry name" value="Type-I_RE_MTase_Subunit"/>
</dbReference>
<sequence>MNRDQLKRLENDLWAAADKLRANSDLKASEYSTPVLGLIFLKFADNKYRQHEAAIDQEFNKLKGTRRERSKQDIAIEKCGFYLEPQARYDYLLNLPDKENIAKAIRAAMASIENTKPELLGVLPQEEYDRFTRSPKNQHIPKDLLKLFSDIPVDASGDVFGQIYEYFLANFALSEGQGGGEFFTPRSVVKLMTEIIEPHGGKVFDPACGSGGMFVQSADFILQHQADKAADLDVFVCGTEKTLETVKLAKMNLAVNNLRGDIKQANTYYEDPFNAFGAFDYVMANPPFNVDDVTLDAVEKDRRFNTYGVPRNKTKAKAAAGKDGKNKAVETVPNGNYLWINLFATSLKPGGRAALVMANSASDARHSEADIRQTLIQQNLIYGMLTLPSNLFYTVTLPATLWFFDKGKTDERVLFIDARNIFTQVDRAHRELSDAQIQNIALIPRLHKGRRQEFVDQVDRYLHQGMVQLKEAAEHLPALSERLLAVLAEEAADAATSQAARDAIAALQAQWGQLAALAQAQDQHERTRGQKHSVDERNTTQHLLRAQFTPFFSGLHAAVKVLDKAIREMDKRKAEAAKADGKRATANRQTKGVKAAVQALHDELKAAELYYQHVSWLQERFPKAAYEDVIGLCKLASREEIAEQDWSLNPGRYVGVVIEEDGKTEEEFLADLTEAGDELTELQSEAHELEAVIARNLAALTGL</sequence>
<evidence type="ECO:0000256" key="6">
    <source>
        <dbReference type="ARBA" id="ARBA00022747"/>
    </source>
</evidence>
<keyword evidence="4" id="KW-0808">Transferase</keyword>
<dbReference type="PRINTS" id="PR00507">
    <property type="entry name" value="N12N6MTFRASE"/>
</dbReference>
<dbReference type="SUPFAM" id="SSF53335">
    <property type="entry name" value="S-adenosyl-L-methionine-dependent methyltransferases"/>
    <property type="match status" value="1"/>
</dbReference>
<protein>
    <recommendedName>
        <fullName evidence="2">site-specific DNA-methyltransferase (adenine-specific)</fullName>
        <ecNumber evidence="2">2.1.1.72</ecNumber>
    </recommendedName>
</protein>
<organism evidence="10 11">
    <name type="scientific">Hydrogenophaga borbori</name>
    <dbReference type="NCBI Taxonomy" id="2294117"/>
    <lineage>
        <taxon>Bacteria</taxon>
        <taxon>Pseudomonadati</taxon>
        <taxon>Pseudomonadota</taxon>
        <taxon>Betaproteobacteria</taxon>
        <taxon>Burkholderiales</taxon>
        <taxon>Comamonadaceae</taxon>
        <taxon>Hydrogenophaga</taxon>
    </lineage>
</organism>
<dbReference type="InterPro" id="IPR022749">
    <property type="entry name" value="D12N6_MeTrfase_N"/>
</dbReference>
<dbReference type="PANTHER" id="PTHR42998">
    <property type="entry name" value="TYPE I RESTRICTION ENZYME HINDVIIP M PROTEIN-RELATED"/>
    <property type="match status" value="1"/>
</dbReference>
<feature type="domain" description="DNA methylase adenine-specific" evidence="8">
    <location>
        <begin position="156"/>
        <end position="442"/>
    </location>
</feature>
<dbReference type="GO" id="GO:0009307">
    <property type="term" value="P:DNA restriction-modification system"/>
    <property type="evidence" value="ECO:0007669"/>
    <property type="project" value="UniProtKB-KW"/>
</dbReference>
<evidence type="ECO:0000259" key="9">
    <source>
        <dbReference type="Pfam" id="PF12161"/>
    </source>
</evidence>
<dbReference type="InterPro" id="IPR003356">
    <property type="entry name" value="DNA_methylase_A-5"/>
</dbReference>
<dbReference type="GO" id="GO:0003677">
    <property type="term" value="F:DNA binding"/>
    <property type="evidence" value="ECO:0007669"/>
    <property type="project" value="InterPro"/>
</dbReference>
<dbReference type="Pfam" id="PF02384">
    <property type="entry name" value="N6_Mtase"/>
    <property type="match status" value="1"/>
</dbReference>
<feature type="domain" description="N6 adenine-specific DNA methyltransferase N-terminal" evidence="9">
    <location>
        <begin position="9"/>
        <end position="146"/>
    </location>
</feature>
<evidence type="ECO:0000256" key="7">
    <source>
        <dbReference type="ARBA" id="ARBA00047942"/>
    </source>
</evidence>
<evidence type="ECO:0000256" key="5">
    <source>
        <dbReference type="ARBA" id="ARBA00022691"/>
    </source>
</evidence>